<dbReference type="PROSITE" id="PS00108">
    <property type="entry name" value="PROTEIN_KINASE_ST"/>
    <property type="match status" value="1"/>
</dbReference>
<feature type="binding site" evidence="13">
    <location>
        <position position="41"/>
    </location>
    <ligand>
        <name>ATP</name>
        <dbReference type="ChEBI" id="CHEBI:30616"/>
    </ligand>
</feature>
<dbReference type="InterPro" id="IPR004041">
    <property type="entry name" value="NAF_dom"/>
</dbReference>
<evidence type="ECO:0000313" key="18">
    <source>
        <dbReference type="EMBL" id="KAL0401107.1"/>
    </source>
</evidence>
<dbReference type="PROSITE" id="PS50816">
    <property type="entry name" value="NAF"/>
    <property type="match status" value="1"/>
</dbReference>
<dbReference type="FunFam" id="3.30.310.80:FF:000005">
    <property type="entry name" value="Non-specific serine/threonine protein kinase"/>
    <property type="match status" value="1"/>
</dbReference>
<dbReference type="PANTHER" id="PTHR43895">
    <property type="entry name" value="CALCIUM/CALMODULIN-DEPENDENT PROTEIN KINASE KINASE-RELATED"/>
    <property type="match status" value="1"/>
</dbReference>
<dbReference type="Gene3D" id="3.30.200.20">
    <property type="entry name" value="Phosphorylase Kinase, domain 1"/>
    <property type="match status" value="1"/>
</dbReference>
<dbReference type="Pfam" id="PF07714">
    <property type="entry name" value="PK_Tyr_Ser-Thr"/>
    <property type="match status" value="1"/>
</dbReference>
<dbReference type="InterPro" id="IPR008271">
    <property type="entry name" value="Ser/Thr_kinase_AS"/>
</dbReference>
<dbReference type="InterPro" id="IPR001245">
    <property type="entry name" value="Ser-Thr/Tyr_kinase_cat_dom"/>
</dbReference>
<keyword evidence="5" id="KW-0808">Transferase</keyword>
<dbReference type="GO" id="GO:0007165">
    <property type="term" value="P:signal transduction"/>
    <property type="evidence" value="ECO:0007669"/>
    <property type="project" value="InterPro"/>
</dbReference>
<keyword evidence="15" id="KW-1133">Transmembrane helix</keyword>
<dbReference type="Gene3D" id="3.30.310.80">
    <property type="entry name" value="Kinase associated domain 1, KA1"/>
    <property type="match status" value="1"/>
</dbReference>
<dbReference type="Pfam" id="PF00069">
    <property type="entry name" value="Pkinase"/>
    <property type="match status" value="1"/>
</dbReference>
<keyword evidence="4 14" id="KW-0723">Serine/threonine-protein kinase</keyword>
<evidence type="ECO:0000259" key="16">
    <source>
        <dbReference type="PROSITE" id="PS50011"/>
    </source>
</evidence>
<accession>A0AAW2T9Z8</accession>
<evidence type="ECO:0000256" key="5">
    <source>
        <dbReference type="ARBA" id="ARBA00022679"/>
    </source>
</evidence>
<comment type="function">
    <text evidence="12">CIPK serine-threonine protein kinases interact with CBL proteins. Binding of a CBL protein to the regulatory NAF domain of CIPK protein lead to the activation of the kinase in a calcium-dependent manner.</text>
</comment>
<dbReference type="PANTHER" id="PTHR43895:SF28">
    <property type="entry name" value="CBL-INTERACTING SERINE_THREONINE-PROTEIN KINASE 15"/>
    <property type="match status" value="1"/>
</dbReference>
<dbReference type="Pfam" id="PF03822">
    <property type="entry name" value="NAF"/>
    <property type="match status" value="1"/>
</dbReference>
<evidence type="ECO:0000256" key="13">
    <source>
        <dbReference type="PROSITE-ProRule" id="PRU10141"/>
    </source>
</evidence>
<keyword evidence="8 13" id="KW-0067">ATP-binding</keyword>
<evidence type="ECO:0000256" key="11">
    <source>
        <dbReference type="ARBA" id="ARBA00048679"/>
    </source>
</evidence>
<keyword evidence="7 18" id="KW-0418">Kinase</keyword>
<reference evidence="18" key="2">
    <citation type="journal article" date="2024" name="Plant">
        <title>Genomic evolution and insights into agronomic trait innovations of Sesamum species.</title>
        <authorList>
            <person name="Miao H."/>
            <person name="Wang L."/>
            <person name="Qu L."/>
            <person name="Liu H."/>
            <person name="Sun Y."/>
            <person name="Le M."/>
            <person name="Wang Q."/>
            <person name="Wei S."/>
            <person name="Zheng Y."/>
            <person name="Lin W."/>
            <person name="Duan Y."/>
            <person name="Cao H."/>
            <person name="Xiong S."/>
            <person name="Wang X."/>
            <person name="Wei L."/>
            <person name="Li C."/>
            <person name="Ma Q."/>
            <person name="Ju M."/>
            <person name="Zhao R."/>
            <person name="Li G."/>
            <person name="Mu C."/>
            <person name="Tian Q."/>
            <person name="Mei H."/>
            <person name="Zhang T."/>
            <person name="Gao T."/>
            <person name="Zhang H."/>
        </authorList>
    </citation>
    <scope>NUCLEOTIDE SEQUENCE</scope>
    <source>
        <strain evidence="18">KEN1</strain>
    </source>
</reference>
<dbReference type="GO" id="GO:0005524">
    <property type="term" value="F:ATP binding"/>
    <property type="evidence" value="ECO:0007669"/>
    <property type="project" value="UniProtKB-UniRule"/>
</dbReference>
<dbReference type="FunFam" id="1.10.510.10:FF:000571">
    <property type="entry name" value="Maternal embryonic leucine zipper kinase"/>
    <property type="match status" value="1"/>
</dbReference>
<dbReference type="AlphaFoldDB" id="A0AAW2T9Z8"/>
<dbReference type="GO" id="GO:0004674">
    <property type="term" value="F:protein serine/threonine kinase activity"/>
    <property type="evidence" value="ECO:0007669"/>
    <property type="project" value="UniProtKB-KW"/>
</dbReference>
<comment type="caution">
    <text evidence="18">The sequence shown here is derived from an EMBL/GenBank/DDBJ whole genome shotgun (WGS) entry which is preliminary data.</text>
</comment>
<name>A0AAW2T9Z8_9LAMI</name>
<dbReference type="PROSITE" id="PS00107">
    <property type="entry name" value="PROTEIN_KINASE_ATP"/>
    <property type="match status" value="1"/>
</dbReference>
<keyword evidence="15" id="KW-0812">Transmembrane</keyword>
<evidence type="ECO:0000256" key="8">
    <source>
        <dbReference type="ARBA" id="ARBA00022840"/>
    </source>
</evidence>
<comment type="catalytic activity">
    <reaction evidence="11">
        <text>L-seryl-[protein] + ATP = O-phospho-L-seryl-[protein] + ADP + H(+)</text>
        <dbReference type="Rhea" id="RHEA:17989"/>
        <dbReference type="Rhea" id="RHEA-COMP:9863"/>
        <dbReference type="Rhea" id="RHEA-COMP:11604"/>
        <dbReference type="ChEBI" id="CHEBI:15378"/>
        <dbReference type="ChEBI" id="CHEBI:29999"/>
        <dbReference type="ChEBI" id="CHEBI:30616"/>
        <dbReference type="ChEBI" id="CHEBI:83421"/>
        <dbReference type="ChEBI" id="CHEBI:456216"/>
        <dbReference type="EC" id="2.7.11.1"/>
    </reaction>
</comment>
<evidence type="ECO:0000256" key="1">
    <source>
        <dbReference type="ARBA" id="ARBA00001936"/>
    </source>
</evidence>
<evidence type="ECO:0000256" key="3">
    <source>
        <dbReference type="ARBA" id="ARBA00012513"/>
    </source>
</evidence>
<dbReference type="FunFam" id="3.30.200.20:FF:000096">
    <property type="entry name" value="Non-specific serine/threonine protein kinase"/>
    <property type="match status" value="1"/>
</dbReference>
<evidence type="ECO:0000259" key="17">
    <source>
        <dbReference type="PROSITE" id="PS50816"/>
    </source>
</evidence>
<evidence type="ECO:0000256" key="2">
    <source>
        <dbReference type="ARBA" id="ARBA00006234"/>
    </source>
</evidence>
<dbReference type="InterPro" id="IPR018451">
    <property type="entry name" value="NAF/FISL_domain"/>
</dbReference>
<evidence type="ECO:0000256" key="10">
    <source>
        <dbReference type="ARBA" id="ARBA00047899"/>
    </source>
</evidence>
<dbReference type="SMART" id="SM00220">
    <property type="entry name" value="S_TKc"/>
    <property type="match status" value="1"/>
</dbReference>
<protein>
    <recommendedName>
        <fullName evidence="3">non-specific serine/threonine protein kinase</fullName>
        <ecNumber evidence="3">2.7.11.1</ecNumber>
    </recommendedName>
</protein>
<evidence type="ECO:0000256" key="15">
    <source>
        <dbReference type="SAM" id="Phobius"/>
    </source>
</evidence>
<evidence type="ECO:0000256" key="7">
    <source>
        <dbReference type="ARBA" id="ARBA00022777"/>
    </source>
</evidence>
<comment type="similarity">
    <text evidence="2">Belongs to the protein kinase superfamily. CAMK Ser/Thr protein kinase family. SNF1 subfamily.</text>
</comment>
<keyword evidence="15" id="KW-0472">Membrane</keyword>
<dbReference type="InterPro" id="IPR000719">
    <property type="entry name" value="Prot_kinase_dom"/>
</dbReference>
<comment type="catalytic activity">
    <reaction evidence="10">
        <text>L-threonyl-[protein] + ATP = O-phospho-L-threonyl-[protein] + ADP + H(+)</text>
        <dbReference type="Rhea" id="RHEA:46608"/>
        <dbReference type="Rhea" id="RHEA-COMP:11060"/>
        <dbReference type="Rhea" id="RHEA-COMP:11605"/>
        <dbReference type="ChEBI" id="CHEBI:15378"/>
        <dbReference type="ChEBI" id="CHEBI:30013"/>
        <dbReference type="ChEBI" id="CHEBI:30616"/>
        <dbReference type="ChEBI" id="CHEBI:61977"/>
        <dbReference type="ChEBI" id="CHEBI:456216"/>
        <dbReference type="EC" id="2.7.11.1"/>
    </reaction>
</comment>
<evidence type="ECO:0000256" key="6">
    <source>
        <dbReference type="ARBA" id="ARBA00022741"/>
    </source>
</evidence>
<evidence type="ECO:0000256" key="9">
    <source>
        <dbReference type="ARBA" id="ARBA00023211"/>
    </source>
</evidence>
<evidence type="ECO:0000256" key="14">
    <source>
        <dbReference type="RuleBase" id="RU000304"/>
    </source>
</evidence>
<evidence type="ECO:0000256" key="12">
    <source>
        <dbReference type="ARBA" id="ARBA00058225"/>
    </source>
</evidence>
<dbReference type="Gene3D" id="1.10.510.10">
    <property type="entry name" value="Transferase(Phosphotransferase) domain 1"/>
    <property type="match status" value="1"/>
</dbReference>
<keyword evidence="6 13" id="KW-0547">Nucleotide-binding</keyword>
<gene>
    <name evidence="18" type="ORF">Slati_4140600</name>
</gene>
<dbReference type="SUPFAM" id="SSF56112">
    <property type="entry name" value="Protein kinase-like (PK-like)"/>
    <property type="match status" value="1"/>
</dbReference>
<reference evidence="18" key="1">
    <citation type="submission" date="2020-06" db="EMBL/GenBank/DDBJ databases">
        <authorList>
            <person name="Li T."/>
            <person name="Hu X."/>
            <person name="Zhang T."/>
            <person name="Song X."/>
            <person name="Zhang H."/>
            <person name="Dai N."/>
            <person name="Sheng W."/>
            <person name="Hou X."/>
            <person name="Wei L."/>
        </authorList>
    </citation>
    <scope>NUCLEOTIDE SEQUENCE</scope>
    <source>
        <strain evidence="18">KEN1</strain>
        <tissue evidence="18">Leaf</tissue>
    </source>
</reference>
<comment type="cofactor">
    <cofactor evidence="1">
        <name>Mn(2+)</name>
        <dbReference type="ChEBI" id="CHEBI:29035"/>
    </cofactor>
</comment>
<feature type="domain" description="NAF" evidence="17">
    <location>
        <begin position="282"/>
        <end position="306"/>
    </location>
</feature>
<organism evidence="18">
    <name type="scientific">Sesamum latifolium</name>
    <dbReference type="NCBI Taxonomy" id="2727402"/>
    <lineage>
        <taxon>Eukaryota</taxon>
        <taxon>Viridiplantae</taxon>
        <taxon>Streptophyta</taxon>
        <taxon>Embryophyta</taxon>
        <taxon>Tracheophyta</taxon>
        <taxon>Spermatophyta</taxon>
        <taxon>Magnoliopsida</taxon>
        <taxon>eudicotyledons</taxon>
        <taxon>Gunneridae</taxon>
        <taxon>Pentapetalae</taxon>
        <taxon>asterids</taxon>
        <taxon>lamiids</taxon>
        <taxon>Lamiales</taxon>
        <taxon>Pedaliaceae</taxon>
        <taxon>Sesamum</taxon>
    </lineage>
</organism>
<sequence>METYGNTLMEKYEVGRLLGQGTFAKVYYGRNLKTGQSVAIKVIDKEKVVKVGLIDQTKREISIMSLVKHQNIVQLDEVMATKTKIYFVMEYAKGGELFHKPGVYHRDLKLENLLLDENGNLKVSDFGLSAVSESKRQDGLLHTTCGTPAYVAPEVISRKGYDGAKADVWSCGVILFVLLAGYLPFYDANLMEMYRKISRAEYKCPNWFPPEVRRLFTRILDPNPNSRISITRIMEYSWFRKGLDSKDAGTRVGDIEKRPIDINAVLRPSDCDNIAQTKPELAKPTNLNAFDIISLSTGFDLSGLFVSNDQKDEVQFTSMKSVSSIMSKLEDIARLLRFKLTKKDQGSMRLEGSNDSRNATLLIDVKIFEISPSFHLVEVTKSSGDSVDYQRLLRQKIRPALREIVWAWQGEQQQHN</sequence>
<dbReference type="PROSITE" id="PS50011">
    <property type="entry name" value="PROTEIN_KINASE_DOM"/>
    <property type="match status" value="1"/>
</dbReference>
<feature type="transmembrane region" description="Helical" evidence="15">
    <location>
        <begin position="168"/>
        <end position="186"/>
    </location>
</feature>
<evidence type="ECO:0000256" key="4">
    <source>
        <dbReference type="ARBA" id="ARBA00022527"/>
    </source>
</evidence>
<dbReference type="InterPro" id="IPR011009">
    <property type="entry name" value="Kinase-like_dom_sf"/>
</dbReference>
<dbReference type="CDD" id="cd12195">
    <property type="entry name" value="CIPK_C"/>
    <property type="match status" value="1"/>
</dbReference>
<dbReference type="EC" id="2.7.11.1" evidence="3"/>
<keyword evidence="9" id="KW-0464">Manganese</keyword>
<dbReference type="InterPro" id="IPR017441">
    <property type="entry name" value="Protein_kinase_ATP_BS"/>
</dbReference>
<dbReference type="EMBL" id="JACGWN010000015">
    <property type="protein sequence ID" value="KAL0401107.1"/>
    <property type="molecule type" value="Genomic_DNA"/>
</dbReference>
<proteinExistence type="inferred from homology"/>
<feature type="domain" description="Protein kinase" evidence="16">
    <location>
        <begin position="12"/>
        <end position="239"/>
    </location>
</feature>